<evidence type="ECO:0000313" key="7">
    <source>
        <dbReference type="EMBL" id="HGW91938.1"/>
    </source>
</evidence>
<comment type="similarity">
    <text evidence="1">Belongs to the ClpX chaperone family. HslU subfamily.</text>
</comment>
<dbReference type="SUPFAM" id="SSF52540">
    <property type="entry name" value="P-loop containing nucleoside triphosphate hydrolases"/>
    <property type="match status" value="1"/>
</dbReference>
<gene>
    <name evidence="7" type="primary">hslU</name>
    <name evidence="7" type="ORF">ENV67_05290</name>
</gene>
<keyword evidence="4" id="KW-0143">Chaperone</keyword>
<sequence length="436" mass="49824">MNENVLKPIEIVKELDKYIVGQEKAKMAVAIAMRNRWRRMNVEGKIKDEIYPNNILMIGPTGVGKTEIARRLAKITNSPFIKVEATRYTEVGYVGRDVESMVRDLMYSAVAMVKSEKMKGIEEKAKSLANERVLEIIMKKEKKYAPEDRSYLRELLLSGKLDDMKIEIESFPNPTPMFEIIGGTGLEELQMNLQDTLKNIFAGKGKKKSLNVKTAIELFKQEEAEKMIDMEEVSSEAKRRVENQGMIFIDEIDKIIGSETHGPDVSRVGVQRDLLPIVEGTDVMTKYGIVNTSHILFIGAGAFSLRKPSELIPEFQGRFPIRVELSPLTEDDFYRILLQPENSLIKQYKAIFKTEGVELEFDDDAIREIAHISYEVNSKSENIGARRLSTVMSTVLEEYLFKIPDVEDKKVVITRDYVLNKIKPILKDEDLTRYIL</sequence>
<evidence type="ECO:0000256" key="2">
    <source>
        <dbReference type="ARBA" id="ARBA00022741"/>
    </source>
</evidence>
<dbReference type="InterPro" id="IPR004491">
    <property type="entry name" value="HslU"/>
</dbReference>
<dbReference type="SMART" id="SM01086">
    <property type="entry name" value="ClpB_D2-small"/>
    <property type="match status" value="1"/>
</dbReference>
<dbReference type="GO" id="GO:0005524">
    <property type="term" value="F:ATP binding"/>
    <property type="evidence" value="ECO:0007669"/>
    <property type="project" value="UniProtKB-KW"/>
</dbReference>
<evidence type="ECO:0000259" key="5">
    <source>
        <dbReference type="SMART" id="SM00382"/>
    </source>
</evidence>
<dbReference type="Gene3D" id="3.40.50.300">
    <property type="entry name" value="P-loop containing nucleotide triphosphate hydrolases"/>
    <property type="match status" value="2"/>
</dbReference>
<dbReference type="Gene3D" id="1.10.8.60">
    <property type="match status" value="1"/>
</dbReference>
<dbReference type="NCBIfam" id="TIGR00390">
    <property type="entry name" value="hslU"/>
    <property type="match status" value="1"/>
</dbReference>
<dbReference type="SMART" id="SM00382">
    <property type="entry name" value="AAA"/>
    <property type="match status" value="1"/>
</dbReference>
<keyword evidence="3" id="KW-0067">ATP-binding</keyword>
<feature type="domain" description="AAA+ ATPase" evidence="5">
    <location>
        <begin position="51"/>
        <end position="325"/>
    </location>
</feature>
<reference evidence="7" key="1">
    <citation type="journal article" date="2020" name="mSystems">
        <title>Genome- and Community-Level Interaction Insights into Carbon Utilization and Element Cycling Functions of Hydrothermarchaeota in Hydrothermal Sediment.</title>
        <authorList>
            <person name="Zhou Z."/>
            <person name="Liu Y."/>
            <person name="Xu W."/>
            <person name="Pan J."/>
            <person name="Luo Z.H."/>
            <person name="Li M."/>
        </authorList>
    </citation>
    <scope>NUCLEOTIDE SEQUENCE [LARGE SCALE GENOMIC DNA]</scope>
    <source>
        <strain evidence="7">SpSt-780</strain>
    </source>
</reference>
<dbReference type="InterPro" id="IPR019489">
    <property type="entry name" value="Clp_ATPase_C"/>
</dbReference>
<dbReference type="InterPro" id="IPR003593">
    <property type="entry name" value="AAA+_ATPase"/>
</dbReference>
<dbReference type="EMBL" id="DTHG01000067">
    <property type="protein sequence ID" value="HGW91938.1"/>
    <property type="molecule type" value="Genomic_DNA"/>
</dbReference>
<evidence type="ECO:0000256" key="3">
    <source>
        <dbReference type="ARBA" id="ARBA00022840"/>
    </source>
</evidence>
<proteinExistence type="inferred from homology"/>
<dbReference type="GO" id="GO:0009376">
    <property type="term" value="C:HslUV protease complex"/>
    <property type="evidence" value="ECO:0007669"/>
    <property type="project" value="InterPro"/>
</dbReference>
<keyword evidence="7" id="KW-0645">Protease</keyword>
<dbReference type="AlphaFoldDB" id="A0A7C4UGI0"/>
<comment type="caution">
    <text evidence="7">The sequence shown here is derived from an EMBL/GenBank/DDBJ whole genome shotgun (WGS) entry which is preliminary data.</text>
</comment>
<name>A0A7C4UGI0_UNCW3</name>
<dbReference type="InterPro" id="IPR003959">
    <property type="entry name" value="ATPase_AAA_core"/>
</dbReference>
<accession>A0A7C4UGI0</accession>
<organism evidence="7">
    <name type="scientific">candidate division WOR-3 bacterium</name>
    <dbReference type="NCBI Taxonomy" id="2052148"/>
    <lineage>
        <taxon>Bacteria</taxon>
        <taxon>Bacteria division WOR-3</taxon>
    </lineage>
</organism>
<dbReference type="InterPro" id="IPR027417">
    <property type="entry name" value="P-loop_NTPase"/>
</dbReference>
<dbReference type="PANTHER" id="PTHR48102">
    <property type="entry name" value="ATP-DEPENDENT CLP PROTEASE ATP-BINDING SUBUNIT CLPX-LIKE, MITOCHONDRIAL-RELATED"/>
    <property type="match status" value="1"/>
</dbReference>
<dbReference type="PANTHER" id="PTHR48102:SF3">
    <property type="entry name" value="ATP-DEPENDENT PROTEASE ATPASE SUBUNIT HSLU"/>
    <property type="match status" value="1"/>
</dbReference>
<evidence type="ECO:0000256" key="1">
    <source>
        <dbReference type="ARBA" id="ARBA00009771"/>
    </source>
</evidence>
<evidence type="ECO:0000256" key="4">
    <source>
        <dbReference type="ARBA" id="ARBA00023186"/>
    </source>
</evidence>
<dbReference type="InterPro" id="IPR050052">
    <property type="entry name" value="ATP-dep_Clp_protease_ClpX"/>
</dbReference>
<dbReference type="Gene3D" id="1.10.8.10">
    <property type="entry name" value="DNA helicase RuvA subunit, C-terminal domain"/>
    <property type="match status" value="1"/>
</dbReference>
<dbReference type="Pfam" id="PF07724">
    <property type="entry name" value="AAA_2"/>
    <property type="match status" value="2"/>
</dbReference>
<keyword evidence="2" id="KW-0547">Nucleotide-binding</keyword>
<protein>
    <submittedName>
        <fullName evidence="7">ATP-dependent protease ATPase subunit HslU</fullName>
    </submittedName>
</protein>
<feature type="domain" description="Clp ATPase C-terminal" evidence="6">
    <location>
        <begin position="328"/>
        <end position="424"/>
    </location>
</feature>
<dbReference type="GO" id="GO:0008233">
    <property type="term" value="F:peptidase activity"/>
    <property type="evidence" value="ECO:0007669"/>
    <property type="project" value="UniProtKB-KW"/>
</dbReference>
<evidence type="ECO:0000259" key="6">
    <source>
        <dbReference type="SMART" id="SM01086"/>
    </source>
</evidence>
<dbReference type="NCBIfam" id="NF003544">
    <property type="entry name" value="PRK05201.1"/>
    <property type="match status" value="1"/>
</dbReference>
<dbReference type="GO" id="GO:0051603">
    <property type="term" value="P:proteolysis involved in protein catabolic process"/>
    <property type="evidence" value="ECO:0007669"/>
    <property type="project" value="TreeGrafter"/>
</dbReference>
<dbReference type="GO" id="GO:0016887">
    <property type="term" value="F:ATP hydrolysis activity"/>
    <property type="evidence" value="ECO:0007669"/>
    <property type="project" value="InterPro"/>
</dbReference>
<keyword evidence="7" id="KW-0378">Hydrolase</keyword>